<protein>
    <submittedName>
        <fullName evidence="1">Uncharacterized protein</fullName>
    </submittedName>
</protein>
<sequence length="64" mass="7484">MWDSGPIAPHAGYITKGDNEITDRQYDQYNRCTEPVREEWIDGVFAFPRAVYRVCAHHALENSW</sequence>
<gene>
    <name evidence="1" type="ORF">LDPHHAMN_00011</name>
    <name evidence="2" type="ORF">OPEKEIOC_00013</name>
</gene>
<reference evidence="1" key="1">
    <citation type="submission" date="2020-06" db="EMBL/GenBank/DDBJ databases">
        <title>Unique genomic features of the anaerobic methanotrophic archaea.</title>
        <authorList>
            <person name="Chadwick G.L."/>
            <person name="Skennerton C.T."/>
            <person name="Laso-Perez R."/>
            <person name="Leu A.O."/>
            <person name="Speth D.R."/>
            <person name="Yu H."/>
            <person name="Morgan-Lang C."/>
            <person name="Hatzenpichler R."/>
            <person name="Goudeau D."/>
            <person name="Malmstrom R."/>
            <person name="Brazelton W.J."/>
            <person name="Woyke T."/>
            <person name="Hallam S.J."/>
            <person name="Tyson G.W."/>
            <person name="Wegener G."/>
            <person name="Boetius A."/>
            <person name="Orphan V."/>
        </authorList>
    </citation>
    <scope>NUCLEOTIDE SEQUENCE</scope>
</reference>
<name>A0A7G9YBS6_9EURY</name>
<dbReference type="AlphaFoldDB" id="A0A7G9YBS6"/>
<evidence type="ECO:0000313" key="1">
    <source>
        <dbReference type="EMBL" id="QNO45460.1"/>
    </source>
</evidence>
<accession>A0A7G9YBS6</accession>
<proteinExistence type="predicted"/>
<organism evidence="1">
    <name type="scientific">Candidatus Methanogaster sp. ANME-2c ERB4</name>
    <dbReference type="NCBI Taxonomy" id="2759911"/>
    <lineage>
        <taxon>Archaea</taxon>
        <taxon>Methanobacteriati</taxon>
        <taxon>Methanobacteriota</taxon>
        <taxon>Stenosarchaea group</taxon>
        <taxon>Methanomicrobia</taxon>
        <taxon>Methanosarcinales</taxon>
        <taxon>ANME-2 cluster</taxon>
        <taxon>Candidatus Methanogasteraceae</taxon>
        <taxon>Candidatus Methanogaster</taxon>
    </lineage>
</organism>
<dbReference type="EMBL" id="MT631228">
    <property type="protein sequence ID" value="QNO46856.1"/>
    <property type="molecule type" value="Genomic_DNA"/>
</dbReference>
<evidence type="ECO:0000313" key="2">
    <source>
        <dbReference type="EMBL" id="QNO46856.1"/>
    </source>
</evidence>
<dbReference type="EMBL" id="MT631122">
    <property type="protein sequence ID" value="QNO45460.1"/>
    <property type="molecule type" value="Genomic_DNA"/>
</dbReference>